<feature type="compositionally biased region" description="Basic residues" evidence="1">
    <location>
        <begin position="9"/>
        <end position="19"/>
    </location>
</feature>
<sequence>MGFIQPGRSLKKRKIKKSQSPHVVQYAPPNKSILEKFPHELLYRVFVLTGLKENNLSLTNKYFNKVLSLNSRRIYNTYWPGKRILLDIVDIHFTYDLNQNINIPKIKKKIQYYTSKIPGNGNENLRNLKEGIKVFEEISSALSADLFNYKFISSEFLDLFNLTKSHALEYNVILEEIKERPKFIKENDKALMKECKRMNVSIPESEDECDNMARMADQLFNSNTPDIVPRDSSPDNQENNNTNKYSYATYTKSPKLSAKFYDNITQKRLILMSKMCHFGFIVEDIDKLFINTIRSFDRDDWEMEYWRDSFDVLLDLSKSVIPTSAIIEGFESITACKPQNKQHYYTITNRLLELYFREDQRNGVDDSSIWYYIVSTKNHKYFDMIMNFAGKPSNEILALMHT</sequence>
<feature type="region of interest" description="Disordered" evidence="1">
    <location>
        <begin position="1"/>
        <end position="21"/>
    </location>
</feature>
<name>Q6BRY3_DEBHA</name>
<evidence type="ECO:0000313" key="3">
    <source>
        <dbReference type="Proteomes" id="UP000000599"/>
    </source>
</evidence>
<evidence type="ECO:0000256" key="1">
    <source>
        <dbReference type="SAM" id="MobiDB-lite"/>
    </source>
</evidence>
<gene>
    <name evidence="2" type="ordered locus">DEHA2D12958g</name>
</gene>
<dbReference type="GeneID" id="2901394"/>
<dbReference type="AlphaFoldDB" id="Q6BRY3"/>
<dbReference type="OrthoDB" id="4022350at2759"/>
<dbReference type="InParanoid" id="Q6BRY3"/>
<dbReference type="EMBL" id="CR382136">
    <property type="protein sequence ID" value="CAG87205.1"/>
    <property type="molecule type" value="Genomic_DNA"/>
</dbReference>
<organism evidence="2 3">
    <name type="scientific">Debaryomyces hansenii (strain ATCC 36239 / CBS 767 / BCRC 21394 / JCM 1990 / NBRC 0083 / IGC 2968)</name>
    <name type="common">Yeast</name>
    <name type="synonym">Torulaspora hansenii</name>
    <dbReference type="NCBI Taxonomy" id="284592"/>
    <lineage>
        <taxon>Eukaryota</taxon>
        <taxon>Fungi</taxon>
        <taxon>Dikarya</taxon>
        <taxon>Ascomycota</taxon>
        <taxon>Saccharomycotina</taxon>
        <taxon>Pichiomycetes</taxon>
        <taxon>Debaryomycetaceae</taxon>
        <taxon>Debaryomyces</taxon>
    </lineage>
</organism>
<feature type="region of interest" description="Disordered" evidence="1">
    <location>
        <begin position="222"/>
        <end position="245"/>
    </location>
</feature>
<protein>
    <submittedName>
        <fullName evidence="2">DEHA2D12958p</fullName>
    </submittedName>
</protein>
<dbReference type="RefSeq" id="XP_459037.1">
    <property type="nucleotide sequence ID" value="XM_459037.1"/>
</dbReference>
<dbReference type="eggNOG" id="ENOG502RJ5A">
    <property type="taxonomic scope" value="Eukaryota"/>
</dbReference>
<evidence type="ECO:0000313" key="2">
    <source>
        <dbReference type="EMBL" id="CAG87205.1"/>
    </source>
</evidence>
<dbReference type="HOGENOM" id="CLU_756730_0_0_1"/>
<proteinExistence type="predicted"/>
<dbReference type="KEGG" id="dha:DEHA2D12958g"/>
<feature type="compositionally biased region" description="Polar residues" evidence="1">
    <location>
        <begin position="234"/>
        <end position="245"/>
    </location>
</feature>
<reference evidence="2 3" key="1">
    <citation type="journal article" date="2004" name="Nature">
        <title>Genome evolution in yeasts.</title>
        <authorList>
            <consortium name="Genolevures"/>
            <person name="Dujon B."/>
            <person name="Sherman D."/>
            <person name="Fischer G."/>
            <person name="Durrens P."/>
            <person name="Casaregola S."/>
            <person name="Lafontaine I."/>
            <person name="de Montigny J."/>
            <person name="Marck C."/>
            <person name="Neuveglise C."/>
            <person name="Talla E."/>
            <person name="Goffard N."/>
            <person name="Frangeul L."/>
            <person name="Aigle M."/>
            <person name="Anthouard V."/>
            <person name="Babour A."/>
            <person name="Barbe V."/>
            <person name="Barnay S."/>
            <person name="Blanchin S."/>
            <person name="Beckerich J.M."/>
            <person name="Beyne E."/>
            <person name="Bleykasten C."/>
            <person name="Boisrame A."/>
            <person name="Boyer J."/>
            <person name="Cattolico L."/>
            <person name="Confanioleri F."/>
            <person name="de Daruvar A."/>
            <person name="Despons L."/>
            <person name="Fabre E."/>
            <person name="Fairhead C."/>
            <person name="Ferry-Dumazet H."/>
            <person name="Groppi A."/>
            <person name="Hantraye F."/>
            <person name="Hennequin C."/>
            <person name="Jauniaux N."/>
            <person name="Joyet P."/>
            <person name="Kachouri R."/>
            <person name="Kerrest A."/>
            <person name="Koszul R."/>
            <person name="Lemaire M."/>
            <person name="Lesur I."/>
            <person name="Ma L."/>
            <person name="Muller H."/>
            <person name="Nicaud J.M."/>
            <person name="Nikolski M."/>
            <person name="Oztas S."/>
            <person name="Ozier-Kalogeropoulos O."/>
            <person name="Pellenz S."/>
            <person name="Potier S."/>
            <person name="Richard G.F."/>
            <person name="Straub M.L."/>
            <person name="Suleau A."/>
            <person name="Swennene D."/>
            <person name="Tekaia F."/>
            <person name="Wesolowski-Louvel M."/>
            <person name="Westhof E."/>
            <person name="Wirth B."/>
            <person name="Zeniou-Meyer M."/>
            <person name="Zivanovic I."/>
            <person name="Bolotin-Fukuhara M."/>
            <person name="Thierry A."/>
            <person name="Bouchier C."/>
            <person name="Caudron B."/>
            <person name="Scarpelli C."/>
            <person name="Gaillardin C."/>
            <person name="Weissenbach J."/>
            <person name="Wincker P."/>
            <person name="Souciet J.L."/>
        </authorList>
    </citation>
    <scope>NUCLEOTIDE SEQUENCE [LARGE SCALE GENOMIC DNA]</scope>
    <source>
        <strain evidence="3">ATCC 36239 / CBS 767 / BCRC 21394 / JCM 1990 / NBRC 0083 / IGC 2968</strain>
    </source>
</reference>
<dbReference type="VEuPathDB" id="FungiDB:DEHA2D12958g"/>
<keyword evidence="3" id="KW-1185">Reference proteome</keyword>
<accession>Q6BRY3</accession>
<dbReference type="Proteomes" id="UP000000599">
    <property type="component" value="Chromosome D"/>
</dbReference>